<organism evidence="5 6">
    <name type="scientific">Marinibacterium profundimaris</name>
    <dbReference type="NCBI Taxonomy" id="1679460"/>
    <lineage>
        <taxon>Bacteria</taxon>
        <taxon>Pseudomonadati</taxon>
        <taxon>Pseudomonadota</taxon>
        <taxon>Alphaproteobacteria</taxon>
        <taxon>Rhodobacterales</taxon>
        <taxon>Paracoccaceae</taxon>
        <taxon>Marinibacterium</taxon>
    </lineage>
</organism>
<dbReference type="CDD" id="cd04684">
    <property type="entry name" value="NUDIX_Hydrolase"/>
    <property type="match status" value="1"/>
</dbReference>
<dbReference type="PRINTS" id="PR00502">
    <property type="entry name" value="NUDIXFAMILY"/>
</dbReference>
<sequence length="150" mass="16400">MIRRFGEPPEAGRKYTRRIGAYALLERDGGLLVTVQEDPGPELQLPGGGVDPGESPIAALHREVHEETGWSISAPRRVGAFRRFTYMPEYDLHAEKICLIYIARPVLCHGDPIEPGHTAIWLEPDIAAEALGNAGDRYFAAALARGIAAE</sequence>
<evidence type="ECO:0000259" key="4">
    <source>
        <dbReference type="PROSITE" id="PS51462"/>
    </source>
</evidence>
<dbReference type="RefSeq" id="WP_088648944.1">
    <property type="nucleotide sequence ID" value="NZ_AQQR01000002.1"/>
</dbReference>
<evidence type="ECO:0000313" key="6">
    <source>
        <dbReference type="Proteomes" id="UP000215377"/>
    </source>
</evidence>
<dbReference type="PROSITE" id="PS51462">
    <property type="entry name" value="NUDIX"/>
    <property type="match status" value="1"/>
</dbReference>
<accession>A0A225NPC5</accession>
<dbReference type="OrthoDB" id="9816040at2"/>
<comment type="cofactor">
    <cofactor evidence="1">
        <name>Mg(2+)</name>
        <dbReference type="ChEBI" id="CHEBI:18420"/>
    </cofactor>
</comment>
<dbReference type="InterPro" id="IPR000086">
    <property type="entry name" value="NUDIX_hydrolase_dom"/>
</dbReference>
<dbReference type="Gene3D" id="3.90.79.10">
    <property type="entry name" value="Nucleoside Triphosphate Pyrophosphohydrolase"/>
    <property type="match status" value="1"/>
</dbReference>
<dbReference type="InterPro" id="IPR020084">
    <property type="entry name" value="NUDIX_hydrolase_CS"/>
</dbReference>
<dbReference type="Proteomes" id="UP000215377">
    <property type="component" value="Unassembled WGS sequence"/>
</dbReference>
<protein>
    <submittedName>
        <fullName evidence="5">NUDIX hydrolase</fullName>
    </submittedName>
</protein>
<dbReference type="AlphaFoldDB" id="A0A225NPC5"/>
<feature type="domain" description="Nudix hydrolase" evidence="4">
    <location>
        <begin position="16"/>
        <end position="145"/>
    </location>
</feature>
<reference evidence="5 6" key="1">
    <citation type="submission" date="2013-04" db="EMBL/GenBank/DDBJ databases">
        <title>Oceanicola sp. 22II1-22F33 Genome Sequencing.</title>
        <authorList>
            <person name="Lai Q."/>
            <person name="Li G."/>
            <person name="Shao Z."/>
        </authorList>
    </citation>
    <scope>NUCLEOTIDE SEQUENCE [LARGE SCALE GENOMIC DNA]</scope>
    <source>
        <strain evidence="5 6">22II1-22F33</strain>
    </source>
</reference>
<dbReference type="PANTHER" id="PTHR43046">
    <property type="entry name" value="GDP-MANNOSE MANNOSYL HYDROLASE"/>
    <property type="match status" value="1"/>
</dbReference>
<dbReference type="InterPro" id="IPR015797">
    <property type="entry name" value="NUDIX_hydrolase-like_dom_sf"/>
</dbReference>
<comment type="similarity">
    <text evidence="3">Belongs to the Nudix hydrolase family.</text>
</comment>
<keyword evidence="2 3" id="KW-0378">Hydrolase</keyword>
<gene>
    <name evidence="5" type="ORF">ATO3_06125</name>
</gene>
<keyword evidence="6" id="KW-1185">Reference proteome</keyword>
<comment type="caution">
    <text evidence="5">The sequence shown here is derived from an EMBL/GenBank/DDBJ whole genome shotgun (WGS) entry which is preliminary data.</text>
</comment>
<dbReference type="PANTHER" id="PTHR43046:SF2">
    <property type="entry name" value="8-OXO-DGTP DIPHOSPHATASE-RELATED"/>
    <property type="match status" value="1"/>
</dbReference>
<dbReference type="SUPFAM" id="SSF55811">
    <property type="entry name" value="Nudix"/>
    <property type="match status" value="1"/>
</dbReference>
<proteinExistence type="inferred from homology"/>
<name>A0A225NPC5_9RHOB</name>
<dbReference type="GO" id="GO:0016787">
    <property type="term" value="F:hydrolase activity"/>
    <property type="evidence" value="ECO:0007669"/>
    <property type="project" value="UniProtKB-KW"/>
</dbReference>
<evidence type="ECO:0000256" key="1">
    <source>
        <dbReference type="ARBA" id="ARBA00001946"/>
    </source>
</evidence>
<dbReference type="Pfam" id="PF00293">
    <property type="entry name" value="NUDIX"/>
    <property type="match status" value="1"/>
</dbReference>
<dbReference type="InterPro" id="IPR020476">
    <property type="entry name" value="Nudix_hydrolase"/>
</dbReference>
<evidence type="ECO:0000256" key="2">
    <source>
        <dbReference type="ARBA" id="ARBA00022801"/>
    </source>
</evidence>
<evidence type="ECO:0000313" key="5">
    <source>
        <dbReference type="EMBL" id="OWU75770.1"/>
    </source>
</evidence>
<evidence type="ECO:0000256" key="3">
    <source>
        <dbReference type="RuleBase" id="RU003476"/>
    </source>
</evidence>
<dbReference type="EMBL" id="AQQR01000002">
    <property type="protein sequence ID" value="OWU75770.1"/>
    <property type="molecule type" value="Genomic_DNA"/>
</dbReference>
<dbReference type="PROSITE" id="PS00893">
    <property type="entry name" value="NUDIX_BOX"/>
    <property type="match status" value="1"/>
</dbReference>